<dbReference type="Gene3D" id="2.60.40.4270">
    <property type="entry name" value="Listeria-Bacteroides repeat domain"/>
    <property type="match status" value="3"/>
</dbReference>
<dbReference type="EMBL" id="JAARRL010000013">
    <property type="protein sequence ID" value="MBC1500787.1"/>
    <property type="molecule type" value="Genomic_DNA"/>
</dbReference>
<keyword evidence="8" id="KW-0472">Membrane</keyword>
<evidence type="ECO:0000313" key="10">
    <source>
        <dbReference type="EMBL" id="MBC1500787.1"/>
    </source>
</evidence>
<dbReference type="Pfam" id="PF00746">
    <property type="entry name" value="Gram_pos_anchor"/>
    <property type="match status" value="1"/>
</dbReference>
<evidence type="ECO:0000256" key="4">
    <source>
        <dbReference type="ARBA" id="ARBA00022614"/>
    </source>
</evidence>
<dbReference type="InterPro" id="IPR054717">
    <property type="entry name" value="InlJ_Ig-like"/>
</dbReference>
<protein>
    <submittedName>
        <fullName evidence="10">LPXTG cell wall anchor domain-containing protein</fullName>
    </submittedName>
</protein>
<evidence type="ECO:0000256" key="2">
    <source>
        <dbReference type="ARBA" id="ARBA00022512"/>
    </source>
</evidence>
<dbReference type="InterPro" id="IPR013378">
    <property type="entry name" value="InlB-like_B-rpt"/>
</dbReference>
<keyword evidence="4" id="KW-0433">Leucine-rich repeat</keyword>
<gene>
    <name evidence="10" type="ORF">HB943_09235</name>
</gene>
<dbReference type="SUPFAM" id="SSF52058">
    <property type="entry name" value="L domain-like"/>
    <property type="match status" value="1"/>
</dbReference>
<proteinExistence type="predicted"/>
<evidence type="ECO:0000256" key="1">
    <source>
        <dbReference type="ARBA" id="ARBA00004168"/>
    </source>
</evidence>
<feature type="domain" description="Gram-positive cocci surface proteins LPxTG" evidence="9">
    <location>
        <begin position="719"/>
        <end position="751"/>
    </location>
</feature>
<evidence type="ECO:0000256" key="7">
    <source>
        <dbReference type="ARBA" id="ARBA00023088"/>
    </source>
</evidence>
<feature type="transmembrane region" description="Helical" evidence="8">
    <location>
        <begin position="728"/>
        <end position="747"/>
    </location>
</feature>
<dbReference type="RefSeq" id="WP_185425967.1">
    <property type="nucleotide sequence ID" value="NZ_JAARRL010000013.1"/>
</dbReference>
<evidence type="ECO:0000313" key="11">
    <source>
        <dbReference type="Proteomes" id="UP000564536"/>
    </source>
</evidence>
<evidence type="ECO:0000259" key="9">
    <source>
        <dbReference type="PROSITE" id="PS50847"/>
    </source>
</evidence>
<dbReference type="PANTHER" id="PTHR46652:SF7">
    <property type="entry name" value="LEUCINE-RICH REPEAT AND IQ DOMAIN-CONTAINING PROTEIN 1"/>
    <property type="match status" value="1"/>
</dbReference>
<keyword evidence="5" id="KW-0732">Signal</keyword>
<dbReference type="InterPro" id="IPR019931">
    <property type="entry name" value="LPXTG_anchor"/>
</dbReference>
<keyword evidence="6" id="KW-0677">Repeat</keyword>
<dbReference type="PROSITE" id="PS51450">
    <property type="entry name" value="LRR"/>
    <property type="match status" value="1"/>
</dbReference>
<keyword evidence="8" id="KW-0812">Transmembrane</keyword>
<keyword evidence="8" id="KW-1133">Transmembrane helix</keyword>
<evidence type="ECO:0000256" key="8">
    <source>
        <dbReference type="SAM" id="Phobius"/>
    </source>
</evidence>
<keyword evidence="7" id="KW-0572">Peptidoglycan-anchor</keyword>
<reference evidence="10 11" key="1">
    <citation type="submission" date="2020-03" db="EMBL/GenBank/DDBJ databases">
        <title>Soil Listeria distribution.</title>
        <authorList>
            <person name="Liao J."/>
            <person name="Wiedmann M."/>
        </authorList>
    </citation>
    <scope>NUCLEOTIDE SEQUENCE [LARGE SCALE GENOMIC DNA]</scope>
    <source>
        <strain evidence="10 11">FSL L7-1523</strain>
    </source>
</reference>
<name>A0A841Z8J4_9LIST</name>
<dbReference type="InterPro" id="IPR032675">
    <property type="entry name" value="LRR_dom_sf"/>
</dbReference>
<dbReference type="NCBIfam" id="TIGR02543">
    <property type="entry name" value="List_Bact_rpt"/>
    <property type="match status" value="1"/>
</dbReference>
<dbReference type="Proteomes" id="UP000564536">
    <property type="component" value="Unassembled WGS sequence"/>
</dbReference>
<dbReference type="SMART" id="SM00365">
    <property type="entry name" value="LRR_SD22"/>
    <property type="match status" value="4"/>
</dbReference>
<dbReference type="PANTHER" id="PTHR46652">
    <property type="entry name" value="LEUCINE-RICH REPEAT AND IQ DOMAIN-CONTAINING PROTEIN 1-RELATED"/>
    <property type="match status" value="1"/>
</dbReference>
<dbReference type="NCBIfam" id="TIGR01167">
    <property type="entry name" value="LPXTG_anchor"/>
    <property type="match status" value="1"/>
</dbReference>
<dbReference type="InterPro" id="IPR050836">
    <property type="entry name" value="SDS22/Internalin_LRR"/>
</dbReference>
<dbReference type="InterPro" id="IPR042229">
    <property type="entry name" value="Listeria/Bacterioides_rpt_sf"/>
</dbReference>
<keyword evidence="3" id="KW-0964">Secreted</keyword>
<keyword evidence="2" id="KW-0134">Cell wall</keyword>
<sequence>MKKLKSSIAVLSIVGLCLPSVVIGMPVIAETTVEESAKSTKLSAELDPAETKPLSEWIEDKSLAIDIAENLGVSKTANVSRATLENRKSLILSDEYDQAKFKSMKGLENFKNLTRLSFFGEEVQDYSPLNDLHQLTSLSLGHFNDIKLDFIKEMPLLKSLVIYDSPIKDISALSSLKNVTHLQVTRAQVKDISVINQMPSLGSAWFDGNQIEEIPTSLNSDQMHNLSLNQNKIKSVEGLKGLDALITLSITDNQVETLAPLRGLTGLQELTAMRNKITTMEGINEMTGLQELSLTENELTEVVPVTNLTALKKLSVAANHISNITPFKDIPSTVNWDASSQYLTLPKQRIGKGDSLTAINSVIDLGNLLVTDIIPRSEGIFDESTNTITWNGLDGEGSVYYVFRGGQRDVFSGYVYAPYEVVEKRMLTFASDSKNIQALVPGDKAVEPVEVTKNGYTFQGWTWEENGIEKLWDFATTVMPDYDVLLQEKWGLNKYQLAYNGNGEDENSLLPSNQTFTVEEEAIVVEPTRLAKKGHHFLGWNTKADGTGKSYAAGESVSEASDIILYTQWEANTYTIQFELNGGDSKIPIAQLLNIGEYIEEPATPTRAGYEFQGWQSNVDGKEIIWNFNTDTVLAQDMTLTAVWEKGNSDPVNPVTPSIPIAPVLPNYPSIPEIPVFSNNEDGTSDGEKSIVKHASKLPVEAKRAVKTSIQDTVNQSCLPQTGETSNLPMTMVGGILAMSGLVYLFIRRRL</sequence>
<dbReference type="InterPro" id="IPR001611">
    <property type="entry name" value="Leu-rich_rpt"/>
</dbReference>
<dbReference type="Gene3D" id="3.80.10.10">
    <property type="entry name" value="Ribonuclease Inhibitor"/>
    <property type="match status" value="1"/>
</dbReference>
<dbReference type="Pfam" id="PF09479">
    <property type="entry name" value="Flg_new"/>
    <property type="match status" value="3"/>
</dbReference>
<dbReference type="AlphaFoldDB" id="A0A841Z8J4"/>
<comment type="subcellular location">
    <subcellularLocation>
        <location evidence="1">Secreted</location>
        <location evidence="1">Cell wall</location>
        <topology evidence="1">Peptidoglycan-anchor</topology>
    </subcellularLocation>
</comment>
<evidence type="ECO:0000256" key="3">
    <source>
        <dbReference type="ARBA" id="ARBA00022525"/>
    </source>
</evidence>
<dbReference type="PROSITE" id="PS50847">
    <property type="entry name" value="GRAM_POS_ANCHORING"/>
    <property type="match status" value="1"/>
</dbReference>
<evidence type="ECO:0000256" key="6">
    <source>
        <dbReference type="ARBA" id="ARBA00022737"/>
    </source>
</evidence>
<organism evidence="10 11">
    <name type="scientific">Listeria weihenstephanensis</name>
    <dbReference type="NCBI Taxonomy" id="1006155"/>
    <lineage>
        <taxon>Bacteria</taxon>
        <taxon>Bacillati</taxon>
        <taxon>Bacillota</taxon>
        <taxon>Bacilli</taxon>
        <taxon>Bacillales</taxon>
        <taxon>Listeriaceae</taxon>
        <taxon>Listeria</taxon>
    </lineage>
</organism>
<accession>A0A841Z8J4</accession>
<comment type="caution">
    <text evidence="10">The sequence shown here is derived from an EMBL/GenBank/DDBJ whole genome shotgun (WGS) entry which is preliminary data.</text>
</comment>
<evidence type="ECO:0000256" key="5">
    <source>
        <dbReference type="ARBA" id="ARBA00022729"/>
    </source>
</evidence>
<dbReference type="Pfam" id="PF22508">
    <property type="entry name" value="InlJ_IG"/>
    <property type="match status" value="1"/>
</dbReference>